<dbReference type="PANTHER" id="PTHR15503">
    <property type="entry name" value="LDOC1 RELATED"/>
    <property type="match status" value="1"/>
</dbReference>
<dbReference type="RefSeq" id="XP_016676580.1">
    <property type="nucleotide sequence ID" value="XM_016821091.1"/>
</dbReference>
<dbReference type="Gene3D" id="2.40.70.10">
    <property type="entry name" value="Acid Proteases"/>
    <property type="match status" value="1"/>
</dbReference>
<dbReference type="PaxDb" id="3635-A0A1U8IEF8"/>
<accession>A0A1U8IEF8</accession>
<gene>
    <name evidence="2" type="primary">LOC107895877</name>
</gene>
<evidence type="ECO:0008006" key="3">
    <source>
        <dbReference type="Google" id="ProtNLM"/>
    </source>
</evidence>
<organism evidence="1 2">
    <name type="scientific">Gossypium hirsutum</name>
    <name type="common">Upland cotton</name>
    <name type="synonym">Gossypium mexicanum</name>
    <dbReference type="NCBI Taxonomy" id="3635"/>
    <lineage>
        <taxon>Eukaryota</taxon>
        <taxon>Viridiplantae</taxon>
        <taxon>Streptophyta</taxon>
        <taxon>Embryophyta</taxon>
        <taxon>Tracheophyta</taxon>
        <taxon>Spermatophyta</taxon>
        <taxon>Magnoliopsida</taxon>
        <taxon>eudicotyledons</taxon>
        <taxon>Gunneridae</taxon>
        <taxon>Pentapetalae</taxon>
        <taxon>rosids</taxon>
        <taxon>malvids</taxon>
        <taxon>Malvales</taxon>
        <taxon>Malvaceae</taxon>
        <taxon>Malvoideae</taxon>
        <taxon>Gossypium</taxon>
    </lineage>
</organism>
<dbReference type="AlphaFoldDB" id="A0A1U8IEF8"/>
<dbReference type="Proteomes" id="UP000818029">
    <property type="component" value="Chromosome A10"/>
</dbReference>
<dbReference type="KEGG" id="ghi:107895877"/>
<evidence type="ECO:0000313" key="2">
    <source>
        <dbReference type="RefSeq" id="XP_016676580.1"/>
    </source>
</evidence>
<reference evidence="2" key="2">
    <citation type="submission" date="2025-08" db="UniProtKB">
        <authorList>
            <consortium name="RefSeq"/>
        </authorList>
    </citation>
    <scope>IDENTIFICATION</scope>
</reference>
<proteinExistence type="predicted"/>
<dbReference type="PANTHER" id="PTHR15503:SF45">
    <property type="entry name" value="RNA-DIRECTED DNA POLYMERASE HOMOLOG"/>
    <property type="match status" value="1"/>
</dbReference>
<dbReference type="SUPFAM" id="SSF56672">
    <property type="entry name" value="DNA/RNA polymerases"/>
    <property type="match status" value="1"/>
</dbReference>
<dbReference type="InterPro" id="IPR032567">
    <property type="entry name" value="RTL1-rel"/>
</dbReference>
<dbReference type="Pfam" id="PF08284">
    <property type="entry name" value="RVP_2"/>
    <property type="match status" value="1"/>
</dbReference>
<dbReference type="Gene3D" id="3.10.10.10">
    <property type="entry name" value="HIV Type 1 Reverse Transcriptase, subunit A, domain 1"/>
    <property type="match status" value="1"/>
</dbReference>
<sequence>MSTRGTRGGGRDRAMEVLGLGLRLLDTNLMRKFGRLQLHLWLRKGLKVEGIARVSPNVVEYWMEATERIMDDLDCTPDQKIKVAIEYEWCVQFEDGLKDGLKVLIAPQRERDFTALVDKAKIVEDVTRVERQNKENGKGRRDFCADCGKRHQGECWRKLDVCMRCGSLEHQVKDCLRRPDQMQATSMGIACSVFEKFGILVENTLSGITVLSTLGQFVRVNRMFRDVPLEIQGIVFLADLIELFFREFELILGIDWLVKYRVSLDCATKRVVLRTAIDEEVVVIGERRNYLSNLITALRAEKLVHNGCKAFFAYVSVSEVGDSLVKDIRTVKDFLDVFPEELLGLPPEREVEFGIELLSGIAPVSIAPYRMPSKELVELKAQIQELLDHGFIRPSVSL</sequence>
<dbReference type="InterPro" id="IPR021109">
    <property type="entry name" value="Peptidase_aspartic_dom_sf"/>
</dbReference>
<dbReference type="OrthoDB" id="1749844at2759"/>
<dbReference type="GeneID" id="107895877"/>
<dbReference type="CDD" id="cd00303">
    <property type="entry name" value="retropepsin_like"/>
    <property type="match status" value="1"/>
</dbReference>
<reference evidence="1" key="1">
    <citation type="journal article" date="2020" name="Nat. Genet.">
        <title>Genomic diversifications of five Gossypium allopolyploid species and their impact on cotton improvement.</title>
        <authorList>
            <person name="Chen Z.J."/>
            <person name="Sreedasyam A."/>
            <person name="Ando A."/>
            <person name="Song Q."/>
            <person name="De Santiago L.M."/>
            <person name="Hulse-Kemp A.M."/>
            <person name="Ding M."/>
            <person name="Ye W."/>
            <person name="Kirkbride R.C."/>
            <person name="Jenkins J."/>
            <person name="Plott C."/>
            <person name="Lovell J."/>
            <person name="Lin Y.M."/>
            <person name="Vaughn R."/>
            <person name="Liu B."/>
            <person name="Simpson S."/>
            <person name="Scheffler B.E."/>
            <person name="Wen L."/>
            <person name="Saski C.A."/>
            <person name="Grover C.E."/>
            <person name="Hu G."/>
            <person name="Conover J.L."/>
            <person name="Carlson J.W."/>
            <person name="Shu S."/>
            <person name="Boston L.B."/>
            <person name="Williams M."/>
            <person name="Peterson D.G."/>
            <person name="McGee K."/>
            <person name="Jones D.C."/>
            <person name="Wendel J.F."/>
            <person name="Stelly D.M."/>
            <person name="Grimwood J."/>
            <person name="Schmutz J."/>
        </authorList>
    </citation>
    <scope>NUCLEOTIDE SEQUENCE [LARGE SCALE GENOMIC DNA]</scope>
    <source>
        <strain evidence="1">cv. TM-1</strain>
    </source>
</reference>
<protein>
    <recommendedName>
        <fullName evidence="3">DNA/RNA polymerases superfamily protein</fullName>
    </recommendedName>
</protein>
<name>A0A1U8IEF8_GOSHI</name>
<evidence type="ECO:0000313" key="1">
    <source>
        <dbReference type="Proteomes" id="UP000818029"/>
    </source>
</evidence>
<dbReference type="InterPro" id="IPR043502">
    <property type="entry name" value="DNA/RNA_pol_sf"/>
</dbReference>
<keyword evidence="1" id="KW-1185">Reference proteome</keyword>